<reference evidence="1" key="2">
    <citation type="submission" date="2020-09" db="EMBL/GenBank/DDBJ databases">
        <authorList>
            <person name="Sun Q."/>
            <person name="Ohkuma M."/>
        </authorList>
    </citation>
    <scope>NUCLEOTIDE SEQUENCE</scope>
    <source>
        <strain evidence="1">JCM 3086</strain>
    </source>
</reference>
<protein>
    <submittedName>
        <fullName evidence="1">Uncharacterized protein</fullName>
    </submittedName>
</protein>
<accession>A0A917NQ54</accession>
<dbReference type="RefSeq" id="WP_189311805.1">
    <property type="nucleotide sequence ID" value="NZ_BMQA01000008.1"/>
</dbReference>
<evidence type="ECO:0000313" key="2">
    <source>
        <dbReference type="Proteomes" id="UP000657574"/>
    </source>
</evidence>
<organism evidence="1 2">
    <name type="scientific">Streptomyces brasiliensis</name>
    <dbReference type="NCBI Taxonomy" id="1954"/>
    <lineage>
        <taxon>Bacteria</taxon>
        <taxon>Bacillati</taxon>
        <taxon>Actinomycetota</taxon>
        <taxon>Actinomycetes</taxon>
        <taxon>Kitasatosporales</taxon>
        <taxon>Streptomycetaceae</taxon>
        <taxon>Streptomyces</taxon>
    </lineage>
</organism>
<dbReference type="EMBL" id="BMQA01000008">
    <property type="protein sequence ID" value="GGJ18328.1"/>
    <property type="molecule type" value="Genomic_DNA"/>
</dbReference>
<name>A0A917NQ54_9ACTN</name>
<dbReference type="Proteomes" id="UP000657574">
    <property type="component" value="Unassembled WGS sequence"/>
</dbReference>
<proteinExistence type="predicted"/>
<reference evidence="1" key="1">
    <citation type="journal article" date="2014" name="Int. J. Syst. Evol. Microbiol.">
        <title>Complete genome sequence of Corynebacterium casei LMG S-19264T (=DSM 44701T), isolated from a smear-ripened cheese.</title>
        <authorList>
            <consortium name="US DOE Joint Genome Institute (JGI-PGF)"/>
            <person name="Walter F."/>
            <person name="Albersmeier A."/>
            <person name="Kalinowski J."/>
            <person name="Ruckert C."/>
        </authorList>
    </citation>
    <scope>NUCLEOTIDE SEQUENCE</scope>
    <source>
        <strain evidence="1">JCM 3086</strain>
    </source>
</reference>
<evidence type="ECO:0000313" key="1">
    <source>
        <dbReference type="EMBL" id="GGJ18328.1"/>
    </source>
</evidence>
<dbReference type="AlphaFoldDB" id="A0A917NQ54"/>
<gene>
    <name evidence="1" type="ORF">GCM10010121_031640</name>
</gene>
<keyword evidence="2" id="KW-1185">Reference proteome</keyword>
<sequence length="221" mass="23980">MSPDTIVIDSSARVPDADIWFVLPAGFIALPLRELVQSRQGLGEEGDKLNAVSALVDSSHSSEERRQILALLAPVQRMLRLLSHGGVVHCSMGLHRDDEGDGGVLPSLFTLGWRETSWAPRGVTVSRLAAGTPDARFVEVLDLPCGPASLNETLVNHQVVGTAQELLQVTVHIPYPEATKLAILSLSATATHRADHYRNLLREVARMVTFEDPLTANREGV</sequence>
<comment type="caution">
    <text evidence="1">The sequence shown here is derived from an EMBL/GenBank/DDBJ whole genome shotgun (WGS) entry which is preliminary data.</text>
</comment>